<keyword evidence="10" id="KW-0998">Cell outer membrane</keyword>
<protein>
    <submittedName>
        <fullName evidence="13">Porin</fullName>
    </submittedName>
</protein>
<proteinExistence type="predicted"/>
<comment type="subunit">
    <text evidence="2">Homotrimer.</text>
</comment>
<dbReference type="PANTHER" id="PTHR34501">
    <property type="entry name" value="PROTEIN YDDL-RELATED"/>
    <property type="match status" value="1"/>
</dbReference>
<accession>A0ABT9JSC9</accession>
<name>A0ABT9JSC9_9PROT</name>
<keyword evidence="6" id="KW-0732">Signal</keyword>
<dbReference type="CDD" id="cd00342">
    <property type="entry name" value="gram_neg_porins"/>
    <property type="match status" value="1"/>
</dbReference>
<evidence type="ECO:0000256" key="7">
    <source>
        <dbReference type="ARBA" id="ARBA00023065"/>
    </source>
</evidence>
<evidence type="ECO:0000256" key="5">
    <source>
        <dbReference type="ARBA" id="ARBA00022692"/>
    </source>
</evidence>
<dbReference type="PANTHER" id="PTHR34501:SF9">
    <property type="entry name" value="MAJOR OUTER MEMBRANE PROTEIN P.IA"/>
    <property type="match status" value="1"/>
</dbReference>
<evidence type="ECO:0000256" key="4">
    <source>
        <dbReference type="ARBA" id="ARBA00022452"/>
    </source>
</evidence>
<evidence type="ECO:0000256" key="3">
    <source>
        <dbReference type="ARBA" id="ARBA00022448"/>
    </source>
</evidence>
<dbReference type="InterPro" id="IPR023614">
    <property type="entry name" value="Porin_dom_sf"/>
</dbReference>
<sequence>MLSNAAHAAQPTTAAEGPQKSAGDNQSRPNPTVSNNALNNFINADAPFSYDFSLGDHPSNIQFYGIIDIARTSINHSLPENYELPNNFYPYSGAKRTARTTSRTEWVNGGLQASRLGIKGEVGKLQLWQRDFKLMYQFEAGFNPLDMKLHDAAQTLADNSGTNANSSVSADSSLNGEFFARQAWVGIDGGSLGRVSYGTQYNPFFEITNPYDPNSKADTFSPLGESGTIGGGGGISENSRMKNSLKYGNTYNVEGVGKINYAGMYQFGNTAGTSEGYGYTGQLGFENSLFGVQFAFNRFDNAVKAGSAAAGNPAANDTISAALYNTEATLLALKWTPNKEIKFTGGWEWYRLKPSSDRTIKYNTLFDQTVFGGVATSALQPGFKQDNNVYYIGASYDFSQRIPALAGLTASVGYYDTRFDAIDGPTISTNSEGKIDTWTMIADYRFNKRLDTYVAYTNNHFSGDKYPRASTYHDVNSVGAGMRFKF</sequence>
<dbReference type="SUPFAM" id="SSF56935">
    <property type="entry name" value="Porins"/>
    <property type="match status" value="1"/>
</dbReference>
<feature type="region of interest" description="Disordered" evidence="11">
    <location>
        <begin position="1"/>
        <end position="38"/>
    </location>
</feature>
<keyword evidence="7" id="KW-0406">Ion transport</keyword>
<evidence type="ECO:0000256" key="10">
    <source>
        <dbReference type="ARBA" id="ARBA00023237"/>
    </source>
</evidence>
<evidence type="ECO:0000259" key="12">
    <source>
        <dbReference type="Pfam" id="PF13609"/>
    </source>
</evidence>
<keyword evidence="5" id="KW-0812">Transmembrane</keyword>
<evidence type="ECO:0000256" key="8">
    <source>
        <dbReference type="ARBA" id="ARBA00023114"/>
    </source>
</evidence>
<feature type="domain" description="Porin" evidence="12">
    <location>
        <begin position="60"/>
        <end position="463"/>
    </location>
</feature>
<keyword evidence="4" id="KW-1134">Transmembrane beta strand</keyword>
<dbReference type="Gene3D" id="2.40.160.10">
    <property type="entry name" value="Porin"/>
    <property type="match status" value="1"/>
</dbReference>
<dbReference type="Proteomes" id="UP001225906">
    <property type="component" value="Unassembled WGS sequence"/>
</dbReference>
<evidence type="ECO:0000313" key="14">
    <source>
        <dbReference type="Proteomes" id="UP001225906"/>
    </source>
</evidence>
<evidence type="ECO:0000256" key="9">
    <source>
        <dbReference type="ARBA" id="ARBA00023136"/>
    </source>
</evidence>
<evidence type="ECO:0000313" key="13">
    <source>
        <dbReference type="EMBL" id="MDP8567496.1"/>
    </source>
</evidence>
<comment type="subcellular location">
    <subcellularLocation>
        <location evidence="1">Cell outer membrane</location>
        <topology evidence="1">Multi-pass membrane protein</topology>
    </subcellularLocation>
</comment>
<evidence type="ECO:0000256" key="11">
    <source>
        <dbReference type="SAM" id="MobiDB-lite"/>
    </source>
</evidence>
<keyword evidence="9" id="KW-0472">Membrane</keyword>
<feature type="compositionally biased region" description="Low complexity" evidence="11">
    <location>
        <begin position="1"/>
        <end position="15"/>
    </location>
</feature>
<evidence type="ECO:0000256" key="6">
    <source>
        <dbReference type="ARBA" id="ARBA00022729"/>
    </source>
</evidence>
<comment type="caution">
    <text evidence="13">The sequence shown here is derived from an EMBL/GenBank/DDBJ whole genome shotgun (WGS) entry which is preliminary data.</text>
</comment>
<reference evidence="14" key="1">
    <citation type="journal article" date="2019" name="Int. J. Syst. Evol. Microbiol.">
        <title>The Global Catalogue of Microorganisms (GCM) 10K type strain sequencing project: providing services to taxonomists for standard genome sequencing and annotation.</title>
        <authorList>
            <consortium name="The Broad Institute Genomics Platform"/>
            <consortium name="The Broad Institute Genome Sequencing Center for Infectious Disease"/>
            <person name="Wu L."/>
            <person name="Ma J."/>
        </authorList>
    </citation>
    <scope>NUCLEOTIDE SEQUENCE [LARGE SCALE GENOMIC DNA]</scope>
    <source>
        <strain evidence="14">VKM B-3159</strain>
    </source>
</reference>
<dbReference type="InterPro" id="IPR050298">
    <property type="entry name" value="Gram-neg_bact_OMP"/>
</dbReference>
<keyword evidence="14" id="KW-1185">Reference proteome</keyword>
<evidence type="ECO:0000256" key="2">
    <source>
        <dbReference type="ARBA" id="ARBA00011233"/>
    </source>
</evidence>
<organism evidence="13 14">
    <name type="scientific">Methylophilus aquaticus</name>
    <dbReference type="NCBI Taxonomy" id="1971610"/>
    <lineage>
        <taxon>Bacteria</taxon>
        <taxon>Pseudomonadati</taxon>
        <taxon>Pseudomonadota</taxon>
        <taxon>Betaproteobacteria</taxon>
        <taxon>Nitrosomonadales</taxon>
        <taxon>Methylophilaceae</taxon>
        <taxon>Methylophilus</taxon>
    </lineage>
</organism>
<feature type="compositionally biased region" description="Polar residues" evidence="11">
    <location>
        <begin position="22"/>
        <end position="38"/>
    </location>
</feature>
<dbReference type="EMBL" id="JAVCAP010000013">
    <property type="protein sequence ID" value="MDP8567496.1"/>
    <property type="molecule type" value="Genomic_DNA"/>
</dbReference>
<evidence type="ECO:0000256" key="1">
    <source>
        <dbReference type="ARBA" id="ARBA00004571"/>
    </source>
</evidence>
<gene>
    <name evidence="13" type="ORF">Q9291_06515</name>
</gene>
<keyword evidence="8" id="KW-0626">Porin</keyword>
<dbReference type="InterPro" id="IPR033900">
    <property type="entry name" value="Gram_neg_porin_domain"/>
</dbReference>
<dbReference type="Pfam" id="PF13609">
    <property type="entry name" value="Porin_4"/>
    <property type="match status" value="1"/>
</dbReference>
<keyword evidence="3" id="KW-0813">Transport</keyword>